<reference evidence="1 2" key="1">
    <citation type="journal article" date="2023" name="Access Microbiol">
        <title>The genome of a steinernematid-associated Pseudomonas piscis bacterium encodes the biosynthesis of insect toxins.</title>
        <authorList>
            <person name="Awori R.M."/>
            <person name="Hendre P."/>
            <person name="Amugune N.O."/>
        </authorList>
    </citation>
    <scope>NUCLEOTIDE SEQUENCE [LARGE SCALE GENOMIC DNA]</scope>
    <source>
        <strain evidence="1 2">97</strain>
    </source>
</reference>
<accession>A0ABY9XKM7</accession>
<evidence type="ECO:0000313" key="1">
    <source>
        <dbReference type="EMBL" id="WNH03177.1"/>
    </source>
</evidence>
<sequence length="75" mass="8455">MAEFTLTIKLISNGSDEVKLSTKSDLQGSPSIYFALFTKSFHEHVQNSLQEKAEIASEIAQLNQRILNCYCDDDE</sequence>
<proteinExistence type="predicted"/>
<name>A0ABY9XKM7_9GAMM</name>
<protein>
    <submittedName>
        <fullName evidence="1">Uncharacterized protein</fullName>
    </submittedName>
</protein>
<dbReference type="Proteomes" id="UP001300348">
    <property type="component" value="Chromosome"/>
</dbReference>
<keyword evidence="2" id="KW-1185">Reference proteome</keyword>
<dbReference type="GeneID" id="88855012"/>
<gene>
    <name evidence="1" type="ORF">QL112_005605</name>
</gene>
<evidence type="ECO:0000313" key="2">
    <source>
        <dbReference type="Proteomes" id="UP001300348"/>
    </source>
</evidence>
<dbReference type="EMBL" id="CP133647">
    <property type="protein sequence ID" value="WNH03177.1"/>
    <property type="molecule type" value="Genomic_DNA"/>
</dbReference>
<organism evidence="1 2">
    <name type="scientific">Xenorhabdus griffiniae</name>
    <dbReference type="NCBI Taxonomy" id="351672"/>
    <lineage>
        <taxon>Bacteria</taxon>
        <taxon>Pseudomonadati</taxon>
        <taxon>Pseudomonadota</taxon>
        <taxon>Gammaproteobacteria</taxon>
        <taxon>Enterobacterales</taxon>
        <taxon>Morganellaceae</taxon>
        <taxon>Xenorhabdus</taxon>
    </lineage>
</organism>
<dbReference type="RefSeq" id="WP_193836487.1">
    <property type="nucleotide sequence ID" value="NZ_CAWPOC010000186.1"/>
</dbReference>